<dbReference type="EMBL" id="VJMH01000345">
    <property type="protein sequence ID" value="KAF0716840.1"/>
    <property type="molecule type" value="Genomic_DNA"/>
</dbReference>
<proteinExistence type="predicted"/>
<dbReference type="PANTHER" id="PTHR22911">
    <property type="entry name" value="ACYL-MALONYL CONDENSING ENZYME-RELATED"/>
    <property type="match status" value="1"/>
</dbReference>
<feature type="transmembrane region" description="Helical" evidence="1">
    <location>
        <begin position="252"/>
        <end position="274"/>
    </location>
</feature>
<dbReference type="GO" id="GO:0016020">
    <property type="term" value="C:membrane"/>
    <property type="evidence" value="ECO:0007669"/>
    <property type="project" value="TreeGrafter"/>
</dbReference>
<keyword evidence="1" id="KW-0472">Membrane</keyword>
<reference evidence="2" key="2">
    <citation type="submission" date="2019-06" db="EMBL/GenBank/DDBJ databases">
        <title>Genomics analysis of Aphanomyces spp. identifies a new class of oomycete effector associated with host adaptation.</title>
        <authorList>
            <person name="Gaulin E."/>
        </authorList>
    </citation>
    <scope>NUCLEOTIDE SEQUENCE</scope>
    <source>
        <strain evidence="2">CBS 578.67</strain>
    </source>
</reference>
<dbReference type="PANTHER" id="PTHR22911:SF76">
    <property type="entry name" value="EAMA DOMAIN-CONTAINING PROTEIN"/>
    <property type="match status" value="1"/>
</dbReference>
<evidence type="ECO:0000313" key="2">
    <source>
        <dbReference type="EMBL" id="KAF0716840.1"/>
    </source>
</evidence>
<feature type="transmembrane region" description="Helical" evidence="1">
    <location>
        <begin position="323"/>
        <end position="346"/>
    </location>
</feature>
<dbReference type="OrthoDB" id="74158at2759"/>
<name>A0A485K8Q2_9STRA</name>
<feature type="transmembrane region" description="Helical" evidence="1">
    <location>
        <begin position="190"/>
        <end position="209"/>
    </location>
</feature>
<keyword evidence="1" id="KW-0812">Transmembrane</keyword>
<evidence type="ECO:0000313" key="3">
    <source>
        <dbReference type="EMBL" id="VFT79831.1"/>
    </source>
</evidence>
<keyword evidence="1" id="KW-1133">Transmembrane helix</keyword>
<gene>
    <name evidence="3" type="primary">Aste57867_2635</name>
    <name evidence="2" type="ORF">As57867_002628</name>
    <name evidence="3" type="ORF">ASTE57867_2635</name>
</gene>
<evidence type="ECO:0000313" key="4">
    <source>
        <dbReference type="Proteomes" id="UP000332933"/>
    </source>
</evidence>
<organism evidence="3 4">
    <name type="scientific">Aphanomyces stellatus</name>
    <dbReference type="NCBI Taxonomy" id="120398"/>
    <lineage>
        <taxon>Eukaryota</taxon>
        <taxon>Sar</taxon>
        <taxon>Stramenopiles</taxon>
        <taxon>Oomycota</taxon>
        <taxon>Saprolegniomycetes</taxon>
        <taxon>Saprolegniales</taxon>
        <taxon>Verrucalvaceae</taxon>
        <taxon>Aphanomyces</taxon>
    </lineage>
</organism>
<feature type="transmembrane region" description="Helical" evidence="1">
    <location>
        <begin position="358"/>
        <end position="377"/>
    </location>
</feature>
<reference evidence="3 4" key="1">
    <citation type="submission" date="2019-03" db="EMBL/GenBank/DDBJ databases">
        <authorList>
            <person name="Gaulin E."/>
            <person name="Dumas B."/>
        </authorList>
    </citation>
    <scope>NUCLEOTIDE SEQUENCE [LARGE SCALE GENOMIC DNA]</scope>
    <source>
        <strain evidence="3">CBS 568.67</strain>
    </source>
</reference>
<keyword evidence="4" id="KW-1185">Reference proteome</keyword>
<feature type="transmembrane region" description="Helical" evidence="1">
    <location>
        <begin position="115"/>
        <end position="135"/>
    </location>
</feature>
<feature type="transmembrane region" description="Helical" evidence="1">
    <location>
        <begin position="85"/>
        <end position="103"/>
    </location>
</feature>
<sequence>MTVTSPAAASTGPTPVWALVVLAMSILTMSSGGVWFALLDDTPPLMQACWRLTLTVVLQAIGVAYELRTDPSLDAAFWIRYRQSVPLILTIGASLAAYFGSWGWSVAHTSLLDSLLLVCTTPLLLVVIMTLRWLYRRHCRHQSSRAIVKVSSESDYLVRPDATTSSSWSISWFETIVCPQQADAPTWLELLGTVVGFSGVLTLLAAGGGADANAAANSHDVTFLGNASALLGALVIIAYLEGGAACRKWMPLFIYSFSVTSCAAIYLAVASLVLEPETTVLGLGPAALFGFVGEFHRFGLVFGAAFVAGFFGHACMNIAVVHVSTLLIAVCALSEPLLGSVMGYLVGVQGPPDQITLFAAPLLLGGALLVTLSGHVITKPPQAADPVVP</sequence>
<protein>
    <submittedName>
        <fullName evidence="3">Aste57867_2635 protein</fullName>
    </submittedName>
</protein>
<feature type="transmembrane region" description="Helical" evidence="1">
    <location>
        <begin position="221"/>
        <end position="240"/>
    </location>
</feature>
<accession>A0A485K8Q2</accession>
<dbReference type="EMBL" id="CAADRA010000345">
    <property type="protein sequence ID" value="VFT79831.1"/>
    <property type="molecule type" value="Genomic_DNA"/>
</dbReference>
<dbReference type="Proteomes" id="UP000332933">
    <property type="component" value="Unassembled WGS sequence"/>
</dbReference>
<feature type="transmembrane region" description="Helical" evidence="1">
    <location>
        <begin position="16"/>
        <end position="39"/>
    </location>
</feature>
<dbReference type="AlphaFoldDB" id="A0A485K8Q2"/>
<feature type="transmembrane region" description="Helical" evidence="1">
    <location>
        <begin position="286"/>
        <end position="311"/>
    </location>
</feature>
<evidence type="ECO:0000256" key="1">
    <source>
        <dbReference type="SAM" id="Phobius"/>
    </source>
</evidence>